<dbReference type="CDD" id="cd06093">
    <property type="entry name" value="PX_domain"/>
    <property type="match status" value="1"/>
</dbReference>
<dbReference type="InterPro" id="IPR036034">
    <property type="entry name" value="PDZ_sf"/>
</dbReference>
<feature type="domain" description="PDZ" evidence="2">
    <location>
        <begin position="22"/>
        <end position="96"/>
    </location>
</feature>
<proteinExistence type="predicted"/>
<dbReference type="EMBL" id="JAQMWT010000504">
    <property type="protein sequence ID" value="KAJ8600521.1"/>
    <property type="molecule type" value="Genomic_DNA"/>
</dbReference>
<dbReference type="PROSITE" id="PS50195">
    <property type="entry name" value="PX"/>
    <property type="match status" value="1"/>
</dbReference>
<dbReference type="Gene3D" id="2.30.42.10">
    <property type="match status" value="1"/>
</dbReference>
<dbReference type="SMART" id="SM00312">
    <property type="entry name" value="PX"/>
    <property type="match status" value="1"/>
</dbReference>
<dbReference type="InterPro" id="IPR036871">
    <property type="entry name" value="PX_dom_sf"/>
</dbReference>
<feature type="compositionally biased region" description="Pro residues" evidence="1">
    <location>
        <begin position="315"/>
        <end position="327"/>
    </location>
</feature>
<dbReference type="Proteomes" id="UP001230188">
    <property type="component" value="Unassembled WGS sequence"/>
</dbReference>
<keyword evidence="5" id="KW-1185">Reference proteome</keyword>
<evidence type="ECO:0000256" key="1">
    <source>
        <dbReference type="SAM" id="MobiDB-lite"/>
    </source>
</evidence>
<feature type="compositionally biased region" description="Low complexity" evidence="1">
    <location>
        <begin position="282"/>
        <end position="293"/>
    </location>
</feature>
<dbReference type="InterPro" id="IPR001683">
    <property type="entry name" value="PX_dom"/>
</dbReference>
<accession>A0AAD7U8Z1</accession>
<evidence type="ECO:0000259" key="2">
    <source>
        <dbReference type="PROSITE" id="PS50106"/>
    </source>
</evidence>
<feature type="domain" description="PX" evidence="3">
    <location>
        <begin position="130"/>
        <end position="260"/>
    </location>
</feature>
<name>A0AAD7U8Z1_9STRA</name>
<dbReference type="PANTHER" id="PTHR22775:SF3">
    <property type="entry name" value="SORTING NEXIN-13"/>
    <property type="match status" value="1"/>
</dbReference>
<dbReference type="Gene3D" id="3.30.1520.10">
    <property type="entry name" value="Phox-like domain"/>
    <property type="match status" value="1"/>
</dbReference>
<sequence length="361" mass="40081">MGKGVLQRTSTGPTRSTDHDTVVSVHVPSRGPYGVVLEDDGNGRAAVIRGWEQLGDGKSGAIERHGGVRTGDVLVGVNDVPTVDLKFSEVLELLRDENALKKVLHFSSRSEFERRRFATGTRLPVPEPRFLSRVRRARVQEPTSGTAAFAEYEVVCALRLDATKVEHESARKWTVWRRYSEFEKLASQVKRSLGWHLEGAHFPPKHALALDKLSTEFLETRRLELDVWWQKVVAVDRACDFHMHHCDPALKRFLDAQSHLRDPPNNNKPDVEDHPRQRRRVPGGVVKGARPAPLKSGLSKRRLGATTTTKGAPPSSKPPPPPPPPPSEDPDDATAAPVDPRRAALLSQIATLKIDDDDDDD</sequence>
<dbReference type="PROSITE" id="PS50106">
    <property type="entry name" value="PDZ"/>
    <property type="match status" value="1"/>
</dbReference>
<dbReference type="SUPFAM" id="SSF64268">
    <property type="entry name" value="PX domain"/>
    <property type="match status" value="1"/>
</dbReference>
<dbReference type="SUPFAM" id="SSF50156">
    <property type="entry name" value="PDZ domain-like"/>
    <property type="match status" value="1"/>
</dbReference>
<feature type="compositionally biased region" description="Low complexity" evidence="1">
    <location>
        <begin position="304"/>
        <end position="314"/>
    </location>
</feature>
<protein>
    <recommendedName>
        <fullName evidence="6">PX domain-containing protein</fullName>
    </recommendedName>
</protein>
<dbReference type="AlphaFoldDB" id="A0AAD7U8Z1"/>
<reference evidence="4" key="1">
    <citation type="submission" date="2023-01" db="EMBL/GenBank/DDBJ databases">
        <title>Metagenome sequencing of chrysophaentin producing Chrysophaeum taylorii.</title>
        <authorList>
            <person name="Davison J."/>
            <person name="Bewley C."/>
        </authorList>
    </citation>
    <scope>NUCLEOTIDE SEQUENCE</scope>
    <source>
        <strain evidence="4">NIES-1699</strain>
    </source>
</reference>
<gene>
    <name evidence="4" type="ORF">CTAYLR_009209</name>
</gene>
<feature type="region of interest" description="Disordered" evidence="1">
    <location>
        <begin position="258"/>
        <end position="340"/>
    </location>
</feature>
<evidence type="ECO:0000259" key="3">
    <source>
        <dbReference type="PROSITE" id="PS50195"/>
    </source>
</evidence>
<dbReference type="InterPro" id="IPR001478">
    <property type="entry name" value="PDZ"/>
</dbReference>
<feature type="region of interest" description="Disordered" evidence="1">
    <location>
        <begin position="1"/>
        <end position="22"/>
    </location>
</feature>
<dbReference type="PANTHER" id="PTHR22775">
    <property type="entry name" value="SORTING NEXIN"/>
    <property type="match status" value="1"/>
</dbReference>
<evidence type="ECO:0008006" key="6">
    <source>
        <dbReference type="Google" id="ProtNLM"/>
    </source>
</evidence>
<dbReference type="GO" id="GO:0035091">
    <property type="term" value="F:phosphatidylinositol binding"/>
    <property type="evidence" value="ECO:0007669"/>
    <property type="project" value="InterPro"/>
</dbReference>
<evidence type="ECO:0000313" key="5">
    <source>
        <dbReference type="Proteomes" id="UP001230188"/>
    </source>
</evidence>
<evidence type="ECO:0000313" key="4">
    <source>
        <dbReference type="EMBL" id="KAJ8600521.1"/>
    </source>
</evidence>
<dbReference type="Pfam" id="PF00787">
    <property type="entry name" value="PX"/>
    <property type="match status" value="1"/>
</dbReference>
<organism evidence="4 5">
    <name type="scientific">Chrysophaeum taylorii</name>
    <dbReference type="NCBI Taxonomy" id="2483200"/>
    <lineage>
        <taxon>Eukaryota</taxon>
        <taxon>Sar</taxon>
        <taxon>Stramenopiles</taxon>
        <taxon>Ochrophyta</taxon>
        <taxon>Pelagophyceae</taxon>
        <taxon>Pelagomonadales</taxon>
        <taxon>Pelagomonadaceae</taxon>
        <taxon>Chrysophaeum</taxon>
    </lineage>
</organism>
<comment type="caution">
    <text evidence="4">The sequence shown here is derived from an EMBL/GenBank/DDBJ whole genome shotgun (WGS) entry which is preliminary data.</text>
</comment>